<accession>A0A660KV00</accession>
<name>A0A660KV00_9BACL</name>
<comment type="pathway">
    <text evidence="1">Ketone degradation; acetoin degradation.</text>
</comment>
<keyword evidence="7" id="KW-1185">Reference proteome</keyword>
<proteinExistence type="inferred from homology"/>
<dbReference type="Pfam" id="PF00850">
    <property type="entry name" value="Hist_deacetyl"/>
    <property type="match status" value="1"/>
</dbReference>
<organism evidence="6 7">
    <name type="scientific">Brockia lithotrophica</name>
    <dbReference type="NCBI Taxonomy" id="933949"/>
    <lineage>
        <taxon>Bacteria</taxon>
        <taxon>Bacillati</taxon>
        <taxon>Bacillota</taxon>
        <taxon>Bacilli</taxon>
        <taxon>Bacillales</taxon>
        <taxon>Bacillales Family X. Incertae Sedis</taxon>
        <taxon>Brockia</taxon>
    </lineage>
</organism>
<dbReference type="EMBL" id="RBIJ01000006">
    <property type="protein sequence ID" value="RKQ83594.1"/>
    <property type="molecule type" value="Genomic_DNA"/>
</dbReference>
<dbReference type="PANTHER" id="PTHR10625">
    <property type="entry name" value="HISTONE DEACETYLASE HDAC1-RELATED"/>
    <property type="match status" value="1"/>
</dbReference>
<keyword evidence="4" id="KW-0006">Acetoin catabolism</keyword>
<evidence type="ECO:0000259" key="5">
    <source>
        <dbReference type="Pfam" id="PF00850"/>
    </source>
</evidence>
<comment type="caution">
    <text evidence="6">The sequence shown here is derived from an EMBL/GenBank/DDBJ whole genome shotgun (WGS) entry which is preliminary data.</text>
</comment>
<dbReference type="GO" id="GO:0004407">
    <property type="term" value="F:histone deacetylase activity"/>
    <property type="evidence" value="ECO:0007669"/>
    <property type="project" value="TreeGrafter"/>
</dbReference>
<dbReference type="InterPro" id="IPR000286">
    <property type="entry name" value="HDACs"/>
</dbReference>
<dbReference type="PANTHER" id="PTHR10625:SF10">
    <property type="entry name" value="HISTONE DEACETYLASE HDAC1"/>
    <property type="match status" value="1"/>
</dbReference>
<dbReference type="InterPro" id="IPR023801">
    <property type="entry name" value="His_deacetylse_dom"/>
</dbReference>
<evidence type="ECO:0000256" key="1">
    <source>
        <dbReference type="ARBA" id="ARBA00005101"/>
    </source>
</evidence>
<dbReference type="OrthoDB" id="9808367at2"/>
<evidence type="ECO:0000256" key="4">
    <source>
        <dbReference type="ARBA" id="ARBA00022627"/>
    </source>
</evidence>
<dbReference type="PRINTS" id="PR01272">
    <property type="entry name" value="ACUCPROTEIN"/>
</dbReference>
<feature type="domain" description="Histone deacetylase" evidence="5">
    <location>
        <begin position="21"/>
        <end position="316"/>
    </location>
</feature>
<dbReference type="RefSeq" id="WP_121444861.1">
    <property type="nucleotide sequence ID" value="NZ_RBIJ01000006.1"/>
</dbReference>
<evidence type="ECO:0000256" key="2">
    <source>
        <dbReference type="ARBA" id="ARBA00005947"/>
    </source>
</evidence>
<dbReference type="AlphaFoldDB" id="A0A660KV00"/>
<dbReference type="InterPro" id="IPR023696">
    <property type="entry name" value="Ureohydrolase_dom_sf"/>
</dbReference>
<dbReference type="PRINTS" id="PR01270">
    <property type="entry name" value="HDASUPER"/>
</dbReference>
<gene>
    <name evidence="6" type="ORF">C7438_1623</name>
</gene>
<dbReference type="Gene3D" id="3.40.800.20">
    <property type="entry name" value="Histone deacetylase domain"/>
    <property type="match status" value="1"/>
</dbReference>
<evidence type="ECO:0000313" key="7">
    <source>
        <dbReference type="Proteomes" id="UP000267019"/>
    </source>
</evidence>
<reference evidence="6 7" key="1">
    <citation type="submission" date="2018-10" db="EMBL/GenBank/DDBJ databases">
        <title>Genomic Encyclopedia of Type Strains, Phase IV (KMG-IV): sequencing the most valuable type-strain genomes for metagenomic binning, comparative biology and taxonomic classification.</title>
        <authorList>
            <person name="Goeker M."/>
        </authorList>
    </citation>
    <scope>NUCLEOTIDE SEQUENCE [LARGE SCALE GENOMIC DNA]</scope>
    <source>
        <strain evidence="6 7">DSM 22653</strain>
    </source>
</reference>
<evidence type="ECO:0000256" key="3">
    <source>
        <dbReference type="ARBA" id="ARBA00020218"/>
    </source>
</evidence>
<dbReference type="InterPro" id="IPR003085">
    <property type="entry name" value="AcuC"/>
</dbReference>
<dbReference type="SUPFAM" id="SSF52768">
    <property type="entry name" value="Arginase/deacetylase"/>
    <property type="match status" value="1"/>
</dbReference>
<dbReference type="UniPathway" id="UPA00040"/>
<dbReference type="GO" id="GO:0045150">
    <property type="term" value="P:acetoin catabolic process"/>
    <property type="evidence" value="ECO:0007669"/>
    <property type="project" value="UniProtKB-UniPathway"/>
</dbReference>
<protein>
    <recommendedName>
        <fullName evidence="3">Acetoin utilization protein AcuC</fullName>
    </recommendedName>
</protein>
<comment type="similarity">
    <text evidence="2">Belongs to the histone deacetylase family.</text>
</comment>
<dbReference type="InterPro" id="IPR037138">
    <property type="entry name" value="His_deacetylse_dom_sf"/>
</dbReference>
<sequence length="381" mass="42548">MSDVKLVYRPEVLAYSFPDGHPFTSRRIEAAVDFLQSLGILRPEDILPGRKARDEDILRVHDPAYVEHVRRASENPYAASPVFGLATADVPAFPGMHDAAAWVVGGALTAGEAVAEGRLVHAFVLGGGLHHAQRDHASGFCIYNDAAALIHLLATDYGMRVLYIDFDAHHGDGVQAIFYRDGRVMTLSLHESGRYLYPGTGFVDELGEGEGFGLSLNVPLEPYTEDASYLEIVHAVVPLAFQVFRPDVLVTLHGADPHLYDPLTHLSLSIRPFVEIPMLLHELAHTYTHGRWIALSSGGYDFRVFPRAWAWVWSAMAERPLDLHTPLPEDWVSRWKRVLQDPLPPAVGIDPPFPQNPRAESITERNRRTVAQLLHHLRHRM</sequence>
<dbReference type="CDD" id="cd09994">
    <property type="entry name" value="HDAC_AcuC_like"/>
    <property type="match status" value="1"/>
</dbReference>
<dbReference type="Proteomes" id="UP000267019">
    <property type="component" value="Unassembled WGS sequence"/>
</dbReference>
<evidence type="ECO:0000313" key="6">
    <source>
        <dbReference type="EMBL" id="RKQ83594.1"/>
    </source>
</evidence>
<dbReference type="GO" id="GO:0040029">
    <property type="term" value="P:epigenetic regulation of gene expression"/>
    <property type="evidence" value="ECO:0007669"/>
    <property type="project" value="TreeGrafter"/>
</dbReference>